<gene>
    <name evidence="6" type="ORF">MFIFM68171_05429</name>
</gene>
<dbReference type="SUPFAM" id="SSF56059">
    <property type="entry name" value="Glutathione synthetase ATP-binding domain-like"/>
    <property type="match status" value="1"/>
</dbReference>
<dbReference type="PROSITE" id="PS50975">
    <property type="entry name" value="ATP_GRASP"/>
    <property type="match status" value="1"/>
</dbReference>
<keyword evidence="2 4" id="KW-0547">Nucleotide-binding</keyword>
<dbReference type="RefSeq" id="XP_070916950.1">
    <property type="nucleotide sequence ID" value="XM_071060849.1"/>
</dbReference>
<dbReference type="InterPro" id="IPR013815">
    <property type="entry name" value="ATP_grasp_subdomain_1"/>
</dbReference>
<feature type="domain" description="ATP-grasp" evidence="5">
    <location>
        <begin position="375"/>
        <end position="607"/>
    </location>
</feature>
<dbReference type="PANTHER" id="PTHR43585:SF2">
    <property type="entry name" value="ATP-GRASP ENZYME FSQD"/>
    <property type="match status" value="1"/>
</dbReference>
<dbReference type="InterPro" id="IPR041472">
    <property type="entry name" value="BL00235/CARNS1_N"/>
</dbReference>
<dbReference type="EMBL" id="BAAFSV010000002">
    <property type="protein sequence ID" value="GAB1315219.1"/>
    <property type="molecule type" value="Genomic_DNA"/>
</dbReference>
<dbReference type="Pfam" id="PF13535">
    <property type="entry name" value="ATP-grasp_4"/>
    <property type="match status" value="1"/>
</dbReference>
<accession>A0ABQ0GBS2</accession>
<evidence type="ECO:0000256" key="3">
    <source>
        <dbReference type="ARBA" id="ARBA00022840"/>
    </source>
</evidence>
<protein>
    <submittedName>
        <fullName evidence="6">Carnosine synthase 1</fullName>
    </submittedName>
</protein>
<evidence type="ECO:0000313" key="6">
    <source>
        <dbReference type="EMBL" id="GAB1315219.1"/>
    </source>
</evidence>
<keyword evidence="3 4" id="KW-0067">ATP-binding</keyword>
<evidence type="ECO:0000256" key="4">
    <source>
        <dbReference type="PROSITE-ProRule" id="PRU00409"/>
    </source>
</evidence>
<name>A0ABQ0GBS2_9PEZI</name>
<organism evidence="6 7">
    <name type="scientific">Madurella fahalii</name>
    <dbReference type="NCBI Taxonomy" id="1157608"/>
    <lineage>
        <taxon>Eukaryota</taxon>
        <taxon>Fungi</taxon>
        <taxon>Dikarya</taxon>
        <taxon>Ascomycota</taxon>
        <taxon>Pezizomycotina</taxon>
        <taxon>Sordariomycetes</taxon>
        <taxon>Sordariomycetidae</taxon>
        <taxon>Sordariales</taxon>
        <taxon>Sordariales incertae sedis</taxon>
        <taxon>Madurella</taxon>
    </lineage>
</organism>
<dbReference type="Gene3D" id="3.40.50.20">
    <property type="match status" value="1"/>
</dbReference>
<keyword evidence="1" id="KW-0436">Ligase</keyword>
<dbReference type="GeneID" id="98176172"/>
<dbReference type="InterPro" id="IPR052032">
    <property type="entry name" value="ATP-dep_AA_Ligase"/>
</dbReference>
<dbReference type="Proteomes" id="UP001628179">
    <property type="component" value="Unassembled WGS sequence"/>
</dbReference>
<keyword evidence="7" id="KW-1185">Reference proteome</keyword>
<reference evidence="6 7" key="1">
    <citation type="submission" date="2024-09" db="EMBL/GenBank/DDBJ databases">
        <title>Itraconazole resistance in Madurella fahalii resulting from another homologue of gene encoding cytochrome P450 14-alpha sterol demethylase (CYP51).</title>
        <authorList>
            <person name="Yoshioka I."/>
            <person name="Fahal A.H."/>
            <person name="Kaneko S."/>
            <person name="Yaguchi T."/>
        </authorList>
    </citation>
    <scope>NUCLEOTIDE SEQUENCE [LARGE SCALE GENOMIC DNA]</scope>
    <source>
        <strain evidence="6 7">IFM 68171</strain>
    </source>
</reference>
<sequence>MAVGVLPGQVTTRSSKVALGSFSDPISLSWEGSPTPLNDSCSCRPFFWEVVRLCDLYSIAHVILLPSSLRSSYGPAPTRNGVSGSNGVDGVNGVNGANGANGTNGTNGINGNIGHRSASETPTRLIDALGNVGLGPANWAAAGVSVFTAILPTVDGYASRSDFLRLRLQDCPFAISKIHESVNSLKKYTAFKSNSVVNSEEGLASLIDQAAGIVQWADLDASVSILDLQRHLLGLTHELRDRLNNAPWLISQPIARKRVALIRGRPNITAGGPVYRAAKALGLDLVIVDEEGHWLQADTEENRMHREAFLVTDMTEDDEVVDRIINSIASYPLPIHGVFTLSDNFFVAVAKVAEALGLPASPVSAFETSVDKYRSRLLQDSPGHTARVSSVEELEALFSTTTNNQQPAFTPTYPMIVKPTKGWSSECVSKVSSGEDLAAAVRKATSRHGSAAVIEPFFEGPEIDVNFVLLDGQILFCEIADEPPCRADSRDATVDDTFSPEALTLPSALPADEQEIARSTLRDILVRLGFRTGIFHVEARMVNSRCEYRDVGDGVIDLVRKETAPPPEKPTCRLLEINARPPGYRVTVPSRHTYGVDFFAVHMLAAVGDADRLRLAARPFDHGAGERTHGAQYWSRLIYVPAPKEGIVRWTSGLAPCEELKRRRPDLAGSIVLGVDYCRPGEAISLFTDGARTYVAHLLVRSTVSRRDAIEVGNEVLRSFIINVEEPSVSATKV</sequence>
<dbReference type="Gene3D" id="3.30.1490.20">
    <property type="entry name" value="ATP-grasp fold, A domain"/>
    <property type="match status" value="1"/>
</dbReference>
<dbReference type="Gene3D" id="3.30.470.20">
    <property type="entry name" value="ATP-grasp fold, B domain"/>
    <property type="match status" value="1"/>
</dbReference>
<evidence type="ECO:0000256" key="2">
    <source>
        <dbReference type="ARBA" id="ARBA00022741"/>
    </source>
</evidence>
<evidence type="ECO:0000259" key="5">
    <source>
        <dbReference type="PROSITE" id="PS50975"/>
    </source>
</evidence>
<proteinExistence type="predicted"/>
<dbReference type="InterPro" id="IPR011761">
    <property type="entry name" value="ATP-grasp"/>
</dbReference>
<dbReference type="PANTHER" id="PTHR43585">
    <property type="entry name" value="FUMIPYRROLE BIOSYNTHESIS PROTEIN C"/>
    <property type="match status" value="1"/>
</dbReference>
<comment type="caution">
    <text evidence="6">The sequence shown here is derived from an EMBL/GenBank/DDBJ whole genome shotgun (WGS) entry which is preliminary data.</text>
</comment>
<evidence type="ECO:0000313" key="7">
    <source>
        <dbReference type="Proteomes" id="UP001628179"/>
    </source>
</evidence>
<evidence type="ECO:0000256" key="1">
    <source>
        <dbReference type="ARBA" id="ARBA00022598"/>
    </source>
</evidence>
<dbReference type="Pfam" id="PF18130">
    <property type="entry name" value="ATPgrasp_N"/>
    <property type="match status" value="1"/>
</dbReference>